<dbReference type="Proteomes" id="UP000240653">
    <property type="component" value="Unassembled WGS sequence"/>
</dbReference>
<feature type="transmembrane region" description="Helical" evidence="1">
    <location>
        <begin position="12"/>
        <end position="36"/>
    </location>
</feature>
<dbReference type="Pfam" id="PF06912">
    <property type="entry name" value="DUF1275"/>
    <property type="match status" value="1"/>
</dbReference>
<keyword evidence="1" id="KW-1133">Transmembrane helix</keyword>
<protein>
    <submittedName>
        <fullName evidence="2">DUF1275 domain-containing protein</fullName>
    </submittedName>
</protein>
<dbReference type="PANTHER" id="PTHR37314">
    <property type="entry name" value="SLR0142 PROTEIN"/>
    <property type="match status" value="1"/>
</dbReference>
<dbReference type="PANTHER" id="PTHR37314:SF4">
    <property type="entry name" value="UPF0700 TRANSMEMBRANE PROTEIN YOAK"/>
    <property type="match status" value="1"/>
</dbReference>
<evidence type="ECO:0000256" key="1">
    <source>
        <dbReference type="SAM" id="Phobius"/>
    </source>
</evidence>
<dbReference type="EMBL" id="PXYL01000007">
    <property type="protein sequence ID" value="PSJ59788.1"/>
    <property type="molecule type" value="Genomic_DNA"/>
</dbReference>
<feature type="transmembrane region" description="Helical" evidence="1">
    <location>
        <begin position="111"/>
        <end position="127"/>
    </location>
</feature>
<feature type="transmembrane region" description="Helical" evidence="1">
    <location>
        <begin position="56"/>
        <end position="76"/>
    </location>
</feature>
<feature type="transmembrane region" description="Helical" evidence="1">
    <location>
        <begin position="166"/>
        <end position="185"/>
    </location>
</feature>
<feature type="transmembrane region" description="Helical" evidence="1">
    <location>
        <begin position="88"/>
        <end position="105"/>
    </location>
</feature>
<keyword evidence="3" id="KW-1185">Reference proteome</keyword>
<sequence>MIRLSTRFRVIAASMAFVAGFVDALGFVHLGGFFVSFMSGNSTRLGVGLADRLPDALIPLGLIILFVGGVVLSTMFRHRFDWMHSNHVAFGVAALLAAAALLALLDFDRVAILLTPIAMGAMNTCFVRDGEVSVGVTYMTGTLVKFGQRLGTALAGGDRWAWTPYLLLWLGLMTGAICGALSYPIVGLQGLWLPALALFVLGTVVDFRNGVEKAA</sequence>
<accession>A0A2P7SBE2</accession>
<organism evidence="2 3">
    <name type="scientific">Pseudaminobacter soli</name>
    <name type="common">ex Li et al. 2025</name>
    <dbReference type="NCBI Taxonomy" id="1295366"/>
    <lineage>
        <taxon>Bacteria</taxon>
        <taxon>Pseudomonadati</taxon>
        <taxon>Pseudomonadota</taxon>
        <taxon>Alphaproteobacteria</taxon>
        <taxon>Hyphomicrobiales</taxon>
        <taxon>Phyllobacteriaceae</taxon>
        <taxon>Pseudaminobacter</taxon>
    </lineage>
</organism>
<dbReference type="InterPro" id="IPR010699">
    <property type="entry name" value="DUF1275"/>
</dbReference>
<reference evidence="2 3" key="1">
    <citation type="submission" date="2018-03" db="EMBL/GenBank/DDBJ databases">
        <title>The draft genome of Mesorhizobium soli JCM 19897.</title>
        <authorList>
            <person name="Li L."/>
            <person name="Liu L."/>
            <person name="Liang L."/>
            <person name="Wang T."/>
            <person name="Zhang X."/>
        </authorList>
    </citation>
    <scope>NUCLEOTIDE SEQUENCE [LARGE SCALE GENOMIC DNA]</scope>
    <source>
        <strain evidence="2 3">JCM 19897</strain>
    </source>
</reference>
<feature type="transmembrane region" description="Helical" evidence="1">
    <location>
        <begin position="191"/>
        <end position="211"/>
    </location>
</feature>
<evidence type="ECO:0000313" key="3">
    <source>
        <dbReference type="Proteomes" id="UP000240653"/>
    </source>
</evidence>
<name>A0A2P7SBE2_9HYPH</name>
<dbReference type="RefSeq" id="WP_106724931.1">
    <property type="nucleotide sequence ID" value="NZ_PXYL01000007.1"/>
</dbReference>
<comment type="caution">
    <text evidence="2">The sequence shown here is derived from an EMBL/GenBank/DDBJ whole genome shotgun (WGS) entry which is preliminary data.</text>
</comment>
<dbReference type="OrthoDB" id="885342at2"/>
<gene>
    <name evidence="2" type="ORF">C7I85_15710</name>
</gene>
<dbReference type="AlphaFoldDB" id="A0A2P7SBE2"/>
<proteinExistence type="predicted"/>
<keyword evidence="1" id="KW-0812">Transmembrane</keyword>
<keyword evidence="1" id="KW-0472">Membrane</keyword>
<evidence type="ECO:0000313" key="2">
    <source>
        <dbReference type="EMBL" id="PSJ59788.1"/>
    </source>
</evidence>